<accession>A0ABY8S4I0</accession>
<dbReference type="EMBL" id="CP125669">
    <property type="protein sequence ID" value="WHP04599.1"/>
    <property type="molecule type" value="Genomic_DNA"/>
</dbReference>
<name>A0ABY8S4I0_9GAMM</name>
<dbReference type="RefSeq" id="WP_283266265.1">
    <property type="nucleotide sequence ID" value="NZ_CP125669.1"/>
</dbReference>
<sequence length="96" mass="10222">MAILSKLTDTLAIKTIEAYQQHLSPIKGFKCAAGQLYGGTTCSGAVKKIIQKQGLISGLPTIYQQFSSCHQAAKTLAAHPTQPMNAFCCCVLPIPL</sequence>
<reference evidence="1 2" key="1">
    <citation type="submission" date="2023-05" db="EMBL/GenBank/DDBJ databases">
        <title>The complete genome of Acinetobacter sp. nov KCTC 92772.</title>
        <authorList>
            <person name="Zhou G."/>
        </authorList>
    </citation>
    <scope>NUCLEOTIDE SEQUENCE [LARGE SCALE GENOMIC DNA]</scope>
    <source>
        <strain evidence="1 2">KCTC 92772</strain>
    </source>
</reference>
<dbReference type="NCBIfam" id="TIGR00278">
    <property type="entry name" value="membrane protein insertion efficiency factor YidD"/>
    <property type="match status" value="1"/>
</dbReference>
<keyword evidence="2" id="KW-1185">Reference proteome</keyword>
<gene>
    <name evidence="1" type="primary">yidD</name>
    <name evidence="1" type="ORF">QLH32_11085</name>
</gene>
<evidence type="ECO:0000313" key="2">
    <source>
        <dbReference type="Proteomes" id="UP001229836"/>
    </source>
</evidence>
<evidence type="ECO:0000313" key="1">
    <source>
        <dbReference type="EMBL" id="WHP04599.1"/>
    </source>
</evidence>
<dbReference type="InterPro" id="IPR002696">
    <property type="entry name" value="Membr_insert_effic_factor_YidD"/>
</dbReference>
<protein>
    <submittedName>
        <fullName evidence="1">Membrane protein insertion efficiency factor YidD</fullName>
    </submittedName>
</protein>
<proteinExistence type="predicted"/>
<dbReference type="Proteomes" id="UP001229836">
    <property type="component" value="Chromosome"/>
</dbReference>
<organism evidence="1 2">
    <name type="scientific">Acinetobacter corruptisaponis</name>
    <dbReference type="NCBI Taxonomy" id="3045147"/>
    <lineage>
        <taxon>Bacteria</taxon>
        <taxon>Pseudomonadati</taxon>
        <taxon>Pseudomonadota</taxon>
        <taxon>Gammaproteobacteria</taxon>
        <taxon>Moraxellales</taxon>
        <taxon>Moraxellaceae</taxon>
        <taxon>Acinetobacter</taxon>
    </lineage>
</organism>